<keyword evidence="1" id="KW-0812">Transmembrane</keyword>
<evidence type="ECO:0000313" key="2">
    <source>
        <dbReference type="EMBL" id="GAA1562580.1"/>
    </source>
</evidence>
<protein>
    <submittedName>
        <fullName evidence="2">Uncharacterized protein</fullName>
    </submittedName>
</protein>
<evidence type="ECO:0000256" key="1">
    <source>
        <dbReference type="SAM" id="Phobius"/>
    </source>
</evidence>
<reference evidence="2 3" key="1">
    <citation type="journal article" date="2019" name="Int. J. Syst. Evol. Microbiol.">
        <title>The Global Catalogue of Microorganisms (GCM) 10K type strain sequencing project: providing services to taxonomists for standard genome sequencing and annotation.</title>
        <authorList>
            <consortium name="The Broad Institute Genomics Platform"/>
            <consortium name="The Broad Institute Genome Sequencing Center for Infectious Disease"/>
            <person name="Wu L."/>
            <person name="Ma J."/>
        </authorList>
    </citation>
    <scope>NUCLEOTIDE SEQUENCE [LARGE SCALE GENOMIC DNA]</scope>
    <source>
        <strain evidence="2 3">JCM 14303</strain>
    </source>
</reference>
<evidence type="ECO:0000313" key="3">
    <source>
        <dbReference type="Proteomes" id="UP001500363"/>
    </source>
</evidence>
<comment type="caution">
    <text evidence="2">The sequence shown here is derived from an EMBL/GenBank/DDBJ whole genome shotgun (WGS) entry which is preliminary data.</text>
</comment>
<accession>A0ABN2CUK4</accession>
<sequence length="173" mass="17932">MTDLRNLLDQAAGPAPTLTDDQLSTAIARGRHSRRRRGLTVAVASVAVVVAAGGVALALPSAGEAPAAAGSGPSAGPVTCGQLFADNTIERTRYEMKPGEQNADGVRLRLGGFPEQTQPAQDGEPVPAMSFAWPLANPRVFTPAALVDVPPPAGQGWPNEVWTKVVSACYPVR</sequence>
<dbReference type="EMBL" id="BAAANC010000006">
    <property type="protein sequence ID" value="GAA1562580.1"/>
    <property type="molecule type" value="Genomic_DNA"/>
</dbReference>
<proteinExistence type="predicted"/>
<keyword evidence="3" id="KW-1185">Reference proteome</keyword>
<keyword evidence="1" id="KW-0472">Membrane</keyword>
<gene>
    <name evidence="2" type="ORF">GCM10009741_80130</name>
</gene>
<organism evidence="2 3">
    <name type="scientific">Kribbella lupini</name>
    <dbReference type="NCBI Taxonomy" id="291602"/>
    <lineage>
        <taxon>Bacteria</taxon>
        <taxon>Bacillati</taxon>
        <taxon>Actinomycetota</taxon>
        <taxon>Actinomycetes</taxon>
        <taxon>Propionibacteriales</taxon>
        <taxon>Kribbellaceae</taxon>
        <taxon>Kribbella</taxon>
    </lineage>
</organism>
<feature type="transmembrane region" description="Helical" evidence="1">
    <location>
        <begin position="39"/>
        <end position="59"/>
    </location>
</feature>
<name>A0ABN2CUK4_9ACTN</name>
<dbReference type="Proteomes" id="UP001500363">
    <property type="component" value="Unassembled WGS sequence"/>
</dbReference>
<keyword evidence="1" id="KW-1133">Transmembrane helix</keyword>
<dbReference type="RefSeq" id="WP_344183826.1">
    <property type="nucleotide sequence ID" value="NZ_BAAANC010000006.1"/>
</dbReference>